<gene>
    <name evidence="1" type="ORF">L3556_13905</name>
</gene>
<dbReference type="Proteomes" id="UP001154265">
    <property type="component" value="Unassembled WGS sequence"/>
</dbReference>
<accession>A0ABT6F2I1</accession>
<organism evidence="1 2">
    <name type="scientific">Candidatus Synechococcus calcipolaris G9</name>
    <dbReference type="NCBI Taxonomy" id="1497997"/>
    <lineage>
        <taxon>Bacteria</taxon>
        <taxon>Bacillati</taxon>
        <taxon>Cyanobacteriota</taxon>
        <taxon>Cyanophyceae</taxon>
        <taxon>Synechococcales</taxon>
        <taxon>Synechococcaceae</taxon>
        <taxon>Synechococcus</taxon>
    </lineage>
</organism>
<proteinExistence type="predicted"/>
<dbReference type="RefSeq" id="WP_277867939.1">
    <property type="nucleotide sequence ID" value="NZ_JAKKUT010000006.1"/>
</dbReference>
<dbReference type="EMBL" id="JAKKUT010000006">
    <property type="protein sequence ID" value="MDG2992015.1"/>
    <property type="molecule type" value="Genomic_DNA"/>
</dbReference>
<reference evidence="1" key="2">
    <citation type="submission" date="2022-01" db="EMBL/GenBank/DDBJ databases">
        <authorList>
            <person name="Zivanovic Y."/>
            <person name="Moreira D."/>
            <person name="Lopez-Garcia P."/>
        </authorList>
    </citation>
    <scope>NUCLEOTIDE SEQUENCE</scope>
    <source>
        <strain evidence="1">G9</strain>
    </source>
</reference>
<keyword evidence="2" id="KW-1185">Reference proteome</keyword>
<evidence type="ECO:0000313" key="2">
    <source>
        <dbReference type="Proteomes" id="UP001154265"/>
    </source>
</evidence>
<sequence>MIGAWGSYGPGGHGVSVFCAGRWGEWGKSMAPSAGSRGHGAAMGRAIAIVMG</sequence>
<protein>
    <submittedName>
        <fullName evidence="1">Uncharacterized protein</fullName>
    </submittedName>
</protein>
<reference evidence="1" key="1">
    <citation type="journal article" date="2022" name="Genome Biol. Evol.">
        <title>A New Gene Family Diagnostic for Intracellular Biomineralization of Amorphous Ca Carbonates by Cyanobacteria.</title>
        <authorList>
            <person name="Benzerara K."/>
            <person name="Duprat E."/>
            <person name="Bitard-Feildel T."/>
            <person name="Caumes G."/>
            <person name="Cassier-Chauvat C."/>
            <person name="Chauvat F."/>
            <person name="Dezi M."/>
            <person name="Diop S.I."/>
            <person name="Gaschignard G."/>
            <person name="Gorgen S."/>
            <person name="Gugger M."/>
            <person name="Lopez-Garcia P."/>
            <person name="Millet M."/>
            <person name="Skouri-Panet F."/>
            <person name="Moreira D."/>
            <person name="Callebaut I."/>
        </authorList>
    </citation>
    <scope>NUCLEOTIDE SEQUENCE</scope>
    <source>
        <strain evidence="1">G9</strain>
    </source>
</reference>
<comment type="caution">
    <text evidence="1">The sequence shown here is derived from an EMBL/GenBank/DDBJ whole genome shotgun (WGS) entry which is preliminary data.</text>
</comment>
<name>A0ABT6F2I1_9SYNE</name>
<evidence type="ECO:0000313" key="1">
    <source>
        <dbReference type="EMBL" id="MDG2992015.1"/>
    </source>
</evidence>